<dbReference type="InterPro" id="IPR051470">
    <property type="entry name" value="Thiol:disulfide_interchange"/>
</dbReference>
<evidence type="ECO:0000256" key="1">
    <source>
        <dbReference type="ARBA" id="ARBA00004418"/>
    </source>
</evidence>
<keyword evidence="3 7" id="KW-0732">Signal</keyword>
<dbReference type="Gene3D" id="3.10.450.70">
    <property type="entry name" value="Disulphide bond isomerase, DsbC/G, N-terminal"/>
    <property type="match status" value="1"/>
</dbReference>
<comment type="function">
    <text evidence="7">Required for disulfide bond formation in some periplasmic proteins. Acts by transferring its disulfide bond to other proteins and is reduced in the process.</text>
</comment>
<keyword evidence="5" id="KW-1015">Disulfide bond</keyword>
<evidence type="ECO:0000256" key="3">
    <source>
        <dbReference type="ARBA" id="ARBA00022729"/>
    </source>
</evidence>
<dbReference type="STRING" id="619304.SAMN05421760_101695"/>
<dbReference type="Gene3D" id="3.40.30.10">
    <property type="entry name" value="Glutaredoxin"/>
    <property type="match status" value="1"/>
</dbReference>
<keyword evidence="6 7" id="KW-0676">Redox-active center</keyword>
<dbReference type="GO" id="GO:0042597">
    <property type="term" value="C:periplasmic space"/>
    <property type="evidence" value="ECO:0007669"/>
    <property type="project" value="UniProtKB-SubCell"/>
</dbReference>
<dbReference type="Pfam" id="PF10411">
    <property type="entry name" value="DsbC_N"/>
    <property type="match status" value="1"/>
</dbReference>
<dbReference type="Proteomes" id="UP000185999">
    <property type="component" value="Unassembled WGS sequence"/>
</dbReference>
<evidence type="ECO:0000313" key="11">
    <source>
        <dbReference type="Proteomes" id="UP000185999"/>
    </source>
</evidence>
<dbReference type="CDD" id="cd03020">
    <property type="entry name" value="DsbA_DsbC_DsbG"/>
    <property type="match status" value="1"/>
</dbReference>
<feature type="signal peptide" evidence="7">
    <location>
        <begin position="1"/>
        <end position="19"/>
    </location>
</feature>
<gene>
    <name evidence="10" type="ORF">SAMN05421760_101695</name>
</gene>
<keyword evidence="4 7" id="KW-0574">Periplasm</keyword>
<evidence type="ECO:0000256" key="2">
    <source>
        <dbReference type="ARBA" id="ARBA00009813"/>
    </source>
</evidence>
<dbReference type="InterPro" id="IPR018950">
    <property type="entry name" value="DiS-bond_isomerase_DsbC/G_N"/>
</dbReference>
<evidence type="ECO:0000256" key="7">
    <source>
        <dbReference type="RuleBase" id="RU364038"/>
    </source>
</evidence>
<dbReference type="InterPro" id="IPR012336">
    <property type="entry name" value="Thioredoxin-like_fold"/>
</dbReference>
<feature type="domain" description="Disulphide bond isomerase DsbC/G N-terminal" evidence="8">
    <location>
        <begin position="20"/>
        <end position="90"/>
    </location>
</feature>
<evidence type="ECO:0000313" key="10">
    <source>
        <dbReference type="EMBL" id="SIS45031.1"/>
    </source>
</evidence>
<sequence length="242" mass="26757">MRSKIFMAGVLLLVSTLVAADDVKDVIMKQLQKIDQNIPVVSVNAAPLKGMYEIELSSGEIIYSDAKGEYFLLGQMYQLSDDKGFVNLTEEKMDDQRQAQLSTIPDKEKVIFEAEGSEKTSVYVFTDVDCPYCRKLHQEVPKLQAMGIRVEYLAFPRQGPGSPAYKKMSNIWCAADKAQAMTLSKQGKALENIDCNNPVLAQYELGQKIGVTGTPAIITKEGRLIPGYMPAEQLAIKLGVKP</sequence>
<accession>A0A1N7J707</accession>
<dbReference type="EMBL" id="FTOE01000001">
    <property type="protein sequence ID" value="SIS45031.1"/>
    <property type="molecule type" value="Genomic_DNA"/>
</dbReference>
<evidence type="ECO:0000256" key="4">
    <source>
        <dbReference type="ARBA" id="ARBA00022764"/>
    </source>
</evidence>
<dbReference type="InterPro" id="IPR033954">
    <property type="entry name" value="DiS-bond_Isoase_DsbC/G"/>
</dbReference>
<dbReference type="OrthoDB" id="12976at2"/>
<comment type="similarity">
    <text evidence="2 7">Belongs to the thioredoxin family. DsbC subfamily.</text>
</comment>
<dbReference type="SUPFAM" id="SSF52833">
    <property type="entry name" value="Thioredoxin-like"/>
    <property type="match status" value="1"/>
</dbReference>
<dbReference type="Pfam" id="PF13098">
    <property type="entry name" value="Thioredoxin_2"/>
    <property type="match status" value="1"/>
</dbReference>
<keyword evidence="11" id="KW-1185">Reference proteome</keyword>
<name>A0A1N7J707_9GAMM</name>
<dbReference type="InterPro" id="IPR009094">
    <property type="entry name" value="DiS-bond_isomerase_DsbC/G_N_sf"/>
</dbReference>
<dbReference type="PANTHER" id="PTHR35272">
    <property type="entry name" value="THIOL:DISULFIDE INTERCHANGE PROTEIN DSBC-RELATED"/>
    <property type="match status" value="1"/>
</dbReference>
<feature type="chain" id="PRO_5010009296" description="Thiol:disulfide interchange protein" evidence="7">
    <location>
        <begin position="20"/>
        <end position="242"/>
    </location>
</feature>
<dbReference type="AlphaFoldDB" id="A0A1N7J707"/>
<proteinExistence type="inferred from homology"/>
<comment type="subcellular location">
    <subcellularLocation>
        <location evidence="1 7">Periplasm</location>
    </subcellularLocation>
</comment>
<evidence type="ECO:0000259" key="9">
    <source>
        <dbReference type="Pfam" id="PF13098"/>
    </source>
</evidence>
<dbReference type="RefSeq" id="WP_054342861.1">
    <property type="nucleotide sequence ID" value="NZ_FTOE01000001.1"/>
</dbReference>
<evidence type="ECO:0000256" key="5">
    <source>
        <dbReference type="ARBA" id="ARBA00023157"/>
    </source>
</evidence>
<protein>
    <recommendedName>
        <fullName evidence="7">Thiol:disulfide interchange protein</fullName>
    </recommendedName>
</protein>
<reference evidence="11" key="1">
    <citation type="submission" date="2017-01" db="EMBL/GenBank/DDBJ databases">
        <authorList>
            <person name="Varghese N."/>
            <person name="Submissions S."/>
        </authorList>
    </citation>
    <scope>NUCLEOTIDE SEQUENCE [LARGE SCALE GENOMIC DNA]</scope>
    <source>
        <strain evidence="11">DSM 22306</strain>
    </source>
</reference>
<dbReference type="SUPFAM" id="SSF54423">
    <property type="entry name" value="DsbC/DsbG N-terminal domain-like"/>
    <property type="match status" value="1"/>
</dbReference>
<evidence type="ECO:0000256" key="6">
    <source>
        <dbReference type="ARBA" id="ARBA00023284"/>
    </source>
</evidence>
<dbReference type="PANTHER" id="PTHR35272:SF3">
    <property type="entry name" value="THIOL:DISULFIDE INTERCHANGE PROTEIN DSBC"/>
    <property type="match status" value="1"/>
</dbReference>
<feature type="domain" description="Thioredoxin-like fold" evidence="9">
    <location>
        <begin position="114"/>
        <end position="236"/>
    </location>
</feature>
<evidence type="ECO:0000259" key="8">
    <source>
        <dbReference type="Pfam" id="PF10411"/>
    </source>
</evidence>
<dbReference type="InterPro" id="IPR036249">
    <property type="entry name" value="Thioredoxin-like_sf"/>
</dbReference>
<organism evidence="10 11">
    <name type="scientific">Neptunomonas antarctica</name>
    <dbReference type="NCBI Taxonomy" id="619304"/>
    <lineage>
        <taxon>Bacteria</taxon>
        <taxon>Pseudomonadati</taxon>
        <taxon>Pseudomonadota</taxon>
        <taxon>Gammaproteobacteria</taxon>
        <taxon>Oceanospirillales</taxon>
        <taxon>Oceanospirillaceae</taxon>
        <taxon>Neptunomonas</taxon>
    </lineage>
</organism>